<evidence type="ECO:0000256" key="1">
    <source>
        <dbReference type="ARBA" id="ARBA00004141"/>
    </source>
</evidence>
<dbReference type="InterPro" id="IPR004841">
    <property type="entry name" value="AA-permease/SLC12A_dom"/>
</dbReference>
<evidence type="ECO:0000259" key="7">
    <source>
        <dbReference type="Pfam" id="PF00324"/>
    </source>
</evidence>
<feature type="compositionally biased region" description="Gly residues" evidence="5">
    <location>
        <begin position="1"/>
        <end position="13"/>
    </location>
</feature>
<feature type="region of interest" description="Disordered" evidence="5">
    <location>
        <begin position="906"/>
        <end position="954"/>
    </location>
</feature>
<feature type="transmembrane region" description="Helical" evidence="6">
    <location>
        <begin position="518"/>
        <end position="536"/>
    </location>
</feature>
<feature type="transmembrane region" description="Helical" evidence="6">
    <location>
        <begin position="138"/>
        <end position="161"/>
    </location>
</feature>
<feature type="compositionally biased region" description="Basic and acidic residues" evidence="5">
    <location>
        <begin position="22"/>
        <end position="32"/>
    </location>
</feature>
<feature type="transmembrane region" description="Helical" evidence="6">
    <location>
        <begin position="412"/>
        <end position="429"/>
    </location>
</feature>
<evidence type="ECO:0000259" key="8">
    <source>
        <dbReference type="Pfam" id="PF03522"/>
    </source>
</evidence>
<organism evidence="9 10">
    <name type="scientific">Prorocentrum cordatum</name>
    <dbReference type="NCBI Taxonomy" id="2364126"/>
    <lineage>
        <taxon>Eukaryota</taxon>
        <taxon>Sar</taxon>
        <taxon>Alveolata</taxon>
        <taxon>Dinophyceae</taxon>
        <taxon>Prorocentrales</taxon>
        <taxon>Prorocentraceae</taxon>
        <taxon>Prorocentrum</taxon>
    </lineage>
</organism>
<accession>A0ABN9QQQ6</accession>
<feature type="transmembrane region" description="Helical" evidence="6">
    <location>
        <begin position="369"/>
        <end position="391"/>
    </location>
</feature>
<feature type="non-terminal residue" evidence="9">
    <location>
        <position position="1"/>
    </location>
</feature>
<dbReference type="InterPro" id="IPR004842">
    <property type="entry name" value="SLC12A_fam"/>
</dbReference>
<feature type="compositionally biased region" description="Basic and acidic residues" evidence="5">
    <location>
        <begin position="913"/>
        <end position="924"/>
    </location>
</feature>
<dbReference type="PANTHER" id="PTHR11827">
    <property type="entry name" value="SOLUTE CARRIER FAMILY 12, CATION COTRANSPORTERS"/>
    <property type="match status" value="1"/>
</dbReference>
<feature type="compositionally biased region" description="Low complexity" evidence="5">
    <location>
        <begin position="45"/>
        <end position="57"/>
    </location>
</feature>
<feature type="transmembrane region" description="Helical" evidence="6">
    <location>
        <begin position="460"/>
        <end position="479"/>
    </location>
</feature>
<evidence type="ECO:0000256" key="4">
    <source>
        <dbReference type="ARBA" id="ARBA00023136"/>
    </source>
</evidence>
<proteinExistence type="predicted"/>
<evidence type="ECO:0000256" key="3">
    <source>
        <dbReference type="ARBA" id="ARBA00022989"/>
    </source>
</evidence>
<feature type="transmembrane region" description="Helical" evidence="6">
    <location>
        <begin position="173"/>
        <end position="195"/>
    </location>
</feature>
<feature type="transmembrane region" description="Helical" evidence="6">
    <location>
        <begin position="257"/>
        <end position="276"/>
    </location>
</feature>
<evidence type="ECO:0000313" key="9">
    <source>
        <dbReference type="EMBL" id="CAK0807379.1"/>
    </source>
</evidence>
<feature type="domain" description="SLC12A transporter C-terminal" evidence="8">
    <location>
        <begin position="622"/>
        <end position="730"/>
    </location>
</feature>
<name>A0ABN9QQQ6_9DINO</name>
<keyword evidence="4 6" id="KW-0472">Membrane</keyword>
<dbReference type="InterPro" id="IPR018491">
    <property type="entry name" value="SLC12_C"/>
</dbReference>
<feature type="transmembrane region" description="Helical" evidence="6">
    <location>
        <begin position="485"/>
        <end position="506"/>
    </location>
</feature>
<feature type="compositionally biased region" description="Basic and acidic residues" evidence="5">
    <location>
        <begin position="65"/>
        <end position="74"/>
    </location>
</feature>
<dbReference type="Pfam" id="PF03522">
    <property type="entry name" value="SLC12"/>
    <property type="match status" value="2"/>
</dbReference>
<feature type="transmembrane region" description="Helical" evidence="6">
    <location>
        <begin position="111"/>
        <end position="132"/>
    </location>
</feature>
<protein>
    <submittedName>
        <fullName evidence="9">Uncharacterized protein</fullName>
    </submittedName>
</protein>
<dbReference type="Proteomes" id="UP001189429">
    <property type="component" value="Unassembled WGS sequence"/>
</dbReference>
<keyword evidence="3 6" id="KW-1133">Transmembrane helix</keyword>
<evidence type="ECO:0000256" key="2">
    <source>
        <dbReference type="ARBA" id="ARBA00022692"/>
    </source>
</evidence>
<feature type="transmembrane region" description="Helical" evidence="6">
    <location>
        <begin position="231"/>
        <end position="250"/>
    </location>
</feature>
<sequence length="1041" mass="112795">LLGRGAGGRGAGSGQPRAAGGGDERGPRKEAVCDGARPISEDGDAAAAGVPGGSSPVNQNRRRSGTLDDLDHNPEVWGTDENVMDHVGRWRHDQQQAHESKGASMGIWQGVIFPCMANILGVILFLRLPWIVGKAGVVNGFCLVFVCCCCTFITSLSLSAVATNGKMRGGGSYYLISRSLGAALGAGVGLCFYMANSIGAAMYFMGTVEAWEVAAPNLQLLTAGELNNVRATGFLILAVALLVVGGGIKYVARVGTVFLFIVLVVIFFMYLGIFIGPSGNGEYELDIVDAKNEIHTETLAWNSPSRQYLTENLWPDYDADQKAFPLDTVQYSFIPLMSLWFPACTGIMAGSNRSADLEDPASYIPKGTIFAQVVTSLIYLSFTILYGCVAPRQTLLDDKFFAASSAWPIKEVVVYGVIASTIGAGLTSLTSGTRLLSAIAMDKTLPVLAVFAVKPGEEPRLALVASGALCACAIAIGQLNAIAPVLTMFFLICYTCVNMSCTVLELVGDPNWRPRFPFHHWSVSLIGTVLCLFMMFAMDPLIATVAVFFCAIVFSYASFNSAEAKWGDGFQGMKFQVAKKILTKMDLHVHAKNWRPQLLVITKASIVEDAQTNNELVQVHDPQLLKFVSQLKGGRGFVIVGGICCNSAFEDFVEGASMFSGLEKFTVSDGQVAMQKLLNEYGISGFGRVIYTHDFQKGVLGLVQNAGLGSFQPNSIIASWPREWRSLKEEGELARTHLIRLVQTSFAHNKVTLVLKGHMWPTSLVRLGGYIDIWWIVGNGSILLLLPHLLKKHRVWRECRTRLWVLAEKEADDPEKLKKELKQYVTEFRLDMEVHVKIVDPDTLNFEGEATLPGGDSFGLTREISGASSERDNFELKRDFSGGSTMSREAADGITRWISNQTAVGGVSAKVRPTREGSQEREFALRPPGSTRAHTGDASTPAFAGQGATTRSSSKGAFLHSKDQLASTKPLSAAELLIPRGLNQLIVSASREAELVVTNLPEMSKTESSLGYFQFVASMTKDLPRVVLVRGTNAEVITAFT</sequence>
<dbReference type="Gene3D" id="1.20.1740.10">
    <property type="entry name" value="Amino acid/polyamine transporter I"/>
    <property type="match status" value="1"/>
</dbReference>
<comment type="caution">
    <text evidence="9">The sequence shown here is derived from an EMBL/GenBank/DDBJ whole genome shotgun (WGS) entry which is preliminary data.</text>
</comment>
<keyword evidence="2 6" id="KW-0812">Transmembrane</keyword>
<reference evidence="9" key="1">
    <citation type="submission" date="2023-10" db="EMBL/GenBank/DDBJ databases">
        <authorList>
            <person name="Chen Y."/>
            <person name="Shah S."/>
            <person name="Dougan E. K."/>
            <person name="Thang M."/>
            <person name="Chan C."/>
        </authorList>
    </citation>
    <scope>NUCLEOTIDE SEQUENCE [LARGE SCALE GENOMIC DNA]</scope>
</reference>
<feature type="domain" description="Amino acid permease/ SLC12A" evidence="7">
    <location>
        <begin position="110"/>
        <end position="599"/>
    </location>
</feature>
<feature type="region of interest" description="Disordered" evidence="5">
    <location>
        <begin position="1"/>
        <end position="75"/>
    </location>
</feature>
<dbReference type="Pfam" id="PF00324">
    <property type="entry name" value="AA_permease"/>
    <property type="match status" value="1"/>
</dbReference>
<feature type="transmembrane region" description="Helical" evidence="6">
    <location>
        <begin position="542"/>
        <end position="559"/>
    </location>
</feature>
<dbReference type="PANTHER" id="PTHR11827:SF72">
    <property type="entry name" value="GH08340P"/>
    <property type="match status" value="1"/>
</dbReference>
<feature type="domain" description="SLC12A transporter C-terminal" evidence="8">
    <location>
        <begin position="769"/>
        <end position="833"/>
    </location>
</feature>
<evidence type="ECO:0000313" key="10">
    <source>
        <dbReference type="Proteomes" id="UP001189429"/>
    </source>
</evidence>
<evidence type="ECO:0000256" key="6">
    <source>
        <dbReference type="SAM" id="Phobius"/>
    </source>
</evidence>
<keyword evidence="10" id="KW-1185">Reference proteome</keyword>
<comment type="subcellular location">
    <subcellularLocation>
        <location evidence="1">Membrane</location>
        <topology evidence="1">Multi-pass membrane protein</topology>
    </subcellularLocation>
</comment>
<dbReference type="EMBL" id="CAUYUJ010003914">
    <property type="protein sequence ID" value="CAK0807379.1"/>
    <property type="molecule type" value="Genomic_DNA"/>
</dbReference>
<evidence type="ECO:0000256" key="5">
    <source>
        <dbReference type="SAM" id="MobiDB-lite"/>
    </source>
</evidence>
<gene>
    <name evidence="9" type="ORF">PCOR1329_LOCUS13273</name>
</gene>